<feature type="transmembrane region" description="Helical" evidence="2">
    <location>
        <begin position="113"/>
        <end position="129"/>
    </location>
</feature>
<evidence type="ECO:0000256" key="1">
    <source>
        <dbReference type="SAM" id="MobiDB-lite"/>
    </source>
</evidence>
<feature type="compositionally biased region" description="Low complexity" evidence="1">
    <location>
        <begin position="1"/>
        <end position="14"/>
    </location>
</feature>
<dbReference type="Pfam" id="PF07786">
    <property type="entry name" value="HGSNAT_cat"/>
    <property type="match status" value="1"/>
</dbReference>
<feature type="transmembrane region" description="Helical" evidence="2">
    <location>
        <begin position="198"/>
        <end position="222"/>
    </location>
</feature>
<gene>
    <name evidence="4" type="ORF">ABIQ69_12450</name>
</gene>
<accession>A0AAU7WBM3</accession>
<proteinExistence type="predicted"/>
<keyword evidence="2" id="KW-0472">Membrane</keyword>
<feature type="region of interest" description="Disordered" evidence="1">
    <location>
        <begin position="1"/>
        <end position="21"/>
    </location>
</feature>
<feature type="transmembrane region" description="Helical" evidence="2">
    <location>
        <begin position="74"/>
        <end position="92"/>
    </location>
</feature>
<feature type="transmembrane region" description="Helical" evidence="2">
    <location>
        <begin position="42"/>
        <end position="68"/>
    </location>
</feature>
<dbReference type="RefSeq" id="WP_350350018.1">
    <property type="nucleotide sequence ID" value="NZ_CP158374.1"/>
</dbReference>
<feature type="transmembrane region" description="Helical" evidence="2">
    <location>
        <begin position="353"/>
        <end position="370"/>
    </location>
</feature>
<keyword evidence="2" id="KW-1133">Transmembrane helix</keyword>
<evidence type="ECO:0000313" key="4">
    <source>
        <dbReference type="EMBL" id="XBX84017.1"/>
    </source>
</evidence>
<sequence length="393" mass="40781">MPARFGQPRGARPPRGADRGGALTDAAEASARVDGVDAARGLALIGMFLAHAAPAAASVTGAELLAIADERPRLLFALTAGIALGLISGGIRPIPAAPGFGGGPARARLRRQITIRALLLIALGLGITFGLAPLVFVILDVYGVAFLVLLPLLFLPRGVALGVGIAGAALAPGIAVAVSRMPWVAEARLAGWGLPVDWFFAGAYPVIEWVPVMLVGIALARYGITRPRLLAWTALLGTLAAVVFLPPGVALLRLGERQQTEVVLADEALRALALGESLQVLGNVGVCALIVAAAVALTAPGILKAEGARRVAAAMLSPITAMGAMPLTIYTAHLLVLAASIRVENGYRTDDSWPLTIGLILGSMVLAWCWRKWIGRGPLEQLLRWASGRTRPA</sequence>
<keyword evidence="2" id="KW-0812">Transmembrane</keyword>
<dbReference type="InterPro" id="IPR012429">
    <property type="entry name" value="HGSNAT_cat"/>
</dbReference>
<feature type="transmembrane region" description="Helical" evidence="2">
    <location>
        <begin position="315"/>
        <end position="341"/>
    </location>
</feature>
<feature type="transmembrane region" description="Helical" evidence="2">
    <location>
        <begin position="280"/>
        <end position="303"/>
    </location>
</feature>
<feature type="transmembrane region" description="Helical" evidence="2">
    <location>
        <begin position="159"/>
        <end position="178"/>
    </location>
</feature>
<organism evidence="4">
    <name type="scientific">Agromyces sp. G08B096</name>
    <dbReference type="NCBI Taxonomy" id="3156399"/>
    <lineage>
        <taxon>Bacteria</taxon>
        <taxon>Bacillati</taxon>
        <taxon>Actinomycetota</taxon>
        <taxon>Actinomycetes</taxon>
        <taxon>Micrococcales</taxon>
        <taxon>Microbacteriaceae</taxon>
        <taxon>Agromyces</taxon>
    </lineage>
</organism>
<evidence type="ECO:0000256" key="2">
    <source>
        <dbReference type="SAM" id="Phobius"/>
    </source>
</evidence>
<feature type="transmembrane region" description="Helical" evidence="2">
    <location>
        <begin position="229"/>
        <end position="252"/>
    </location>
</feature>
<dbReference type="EMBL" id="CP158374">
    <property type="protein sequence ID" value="XBX84017.1"/>
    <property type="molecule type" value="Genomic_DNA"/>
</dbReference>
<evidence type="ECO:0000259" key="3">
    <source>
        <dbReference type="Pfam" id="PF07786"/>
    </source>
</evidence>
<protein>
    <submittedName>
        <fullName evidence="4">Heparan-alpha-glucosaminide N-acetyltransferase domain-containing protein</fullName>
    </submittedName>
</protein>
<feature type="domain" description="Heparan-alpha-glucosaminide N-acetyltransferase catalytic" evidence="3">
    <location>
        <begin position="32"/>
        <end position="226"/>
    </location>
</feature>
<dbReference type="AlphaFoldDB" id="A0AAU7WBM3"/>
<reference evidence="4" key="1">
    <citation type="submission" date="2024-05" db="EMBL/GenBank/DDBJ databases">
        <authorList>
            <person name="Yu L."/>
        </authorList>
    </citation>
    <scope>NUCLEOTIDE SEQUENCE</scope>
    <source>
        <strain evidence="4">G08B096</strain>
    </source>
</reference>
<name>A0AAU7WBM3_9MICO</name>